<dbReference type="STRING" id="644358.A0A0C4DYV6"/>
<feature type="active site" evidence="3">
    <location>
        <position position="183"/>
    </location>
</feature>
<dbReference type="Proteomes" id="UP000011715">
    <property type="component" value="Unassembled WGS sequence"/>
</dbReference>
<proteinExistence type="inferred from homology"/>
<dbReference type="eggNOG" id="KOG0409">
    <property type="taxonomic scope" value="Eukaryota"/>
</dbReference>
<evidence type="ECO:0000256" key="1">
    <source>
        <dbReference type="ARBA" id="ARBA00007598"/>
    </source>
</evidence>
<dbReference type="InterPro" id="IPR036291">
    <property type="entry name" value="NAD(P)-bd_dom_sf"/>
</dbReference>
<dbReference type="InterPro" id="IPR051265">
    <property type="entry name" value="HIBADH-related_NP60_sf"/>
</dbReference>
<evidence type="ECO:0000259" key="4">
    <source>
        <dbReference type="Pfam" id="PF03446"/>
    </source>
</evidence>
<dbReference type="PANTHER" id="PTHR43580">
    <property type="entry name" value="OXIDOREDUCTASE GLYR1-RELATED"/>
    <property type="match status" value="1"/>
</dbReference>
<evidence type="ECO:0000256" key="2">
    <source>
        <dbReference type="ARBA" id="ARBA00023002"/>
    </source>
</evidence>
<feature type="domain" description="6-phosphogluconate dehydrogenase NADP-binding" evidence="4">
    <location>
        <begin position="7"/>
        <end position="165"/>
    </location>
</feature>
<dbReference type="GO" id="GO:0050661">
    <property type="term" value="F:NADP binding"/>
    <property type="evidence" value="ECO:0007669"/>
    <property type="project" value="InterPro"/>
</dbReference>
<reference evidence="5" key="2">
    <citation type="submission" date="2010-05" db="EMBL/GenBank/DDBJ databases">
        <title>The Genome Sequence of Magnaporthe poae strain ATCC 64411.</title>
        <authorList>
            <consortium name="The Broad Institute Genome Sequencing Platform"/>
            <consortium name="Broad Institute Genome Sequencing Center for Infectious Disease"/>
            <person name="Ma L.-J."/>
            <person name="Dead R."/>
            <person name="Young S."/>
            <person name="Zeng Q."/>
            <person name="Koehrsen M."/>
            <person name="Alvarado L."/>
            <person name="Berlin A."/>
            <person name="Chapman S.B."/>
            <person name="Chen Z."/>
            <person name="Freedman E."/>
            <person name="Gellesch M."/>
            <person name="Goldberg J."/>
            <person name="Griggs A."/>
            <person name="Gujja S."/>
            <person name="Heilman E.R."/>
            <person name="Heiman D."/>
            <person name="Hepburn T."/>
            <person name="Howarth C."/>
            <person name="Jen D."/>
            <person name="Larson L."/>
            <person name="Mehta T."/>
            <person name="Neiman D."/>
            <person name="Pearson M."/>
            <person name="Roberts A."/>
            <person name="Saif S."/>
            <person name="Shea T."/>
            <person name="Shenoy N."/>
            <person name="Sisk P."/>
            <person name="Stolte C."/>
            <person name="Sykes S."/>
            <person name="Walk T."/>
            <person name="White J."/>
            <person name="Yandava C."/>
            <person name="Haas B."/>
            <person name="Nusbaum C."/>
            <person name="Birren B."/>
        </authorList>
    </citation>
    <scope>NUCLEOTIDE SEQUENCE</scope>
    <source>
        <strain evidence="5">ATCC 64411</strain>
    </source>
</reference>
<protein>
    <submittedName>
        <fullName evidence="5">6-phosphogluconate dehydrogenase</fullName>
    </submittedName>
</protein>
<dbReference type="InterPro" id="IPR013328">
    <property type="entry name" value="6PGD_dom2"/>
</dbReference>
<evidence type="ECO:0000256" key="3">
    <source>
        <dbReference type="PIRSR" id="PIRSR000103-1"/>
    </source>
</evidence>
<dbReference type="PIRSF" id="PIRSF000103">
    <property type="entry name" value="HIBADH"/>
    <property type="match status" value="1"/>
</dbReference>
<dbReference type="GO" id="GO:0016491">
    <property type="term" value="F:oxidoreductase activity"/>
    <property type="evidence" value="ECO:0007669"/>
    <property type="project" value="UniProtKB-KW"/>
</dbReference>
<gene>
    <name evidence="5" type="ORF">MAPG_05235</name>
</gene>
<dbReference type="EMBL" id="ADBL01001237">
    <property type="status" value="NOT_ANNOTATED_CDS"/>
    <property type="molecule type" value="Genomic_DNA"/>
</dbReference>
<name>A0A0C4DYV6_MAGP6</name>
<dbReference type="SUPFAM" id="SSF48179">
    <property type="entry name" value="6-phosphogluconate dehydrogenase C-terminal domain-like"/>
    <property type="match status" value="1"/>
</dbReference>
<dbReference type="EMBL" id="GL876969">
    <property type="protein sequence ID" value="KLU86218.1"/>
    <property type="molecule type" value="Genomic_DNA"/>
</dbReference>
<reference evidence="6" key="4">
    <citation type="journal article" date="2015" name="G3 (Bethesda)">
        <title>Genome sequences of three phytopathogenic species of the Magnaporthaceae family of fungi.</title>
        <authorList>
            <person name="Okagaki L.H."/>
            <person name="Nunes C.C."/>
            <person name="Sailsbery J."/>
            <person name="Clay B."/>
            <person name="Brown D."/>
            <person name="John T."/>
            <person name="Oh Y."/>
            <person name="Young N."/>
            <person name="Fitzgerald M."/>
            <person name="Haas B.J."/>
            <person name="Zeng Q."/>
            <person name="Young S."/>
            <person name="Adiconis X."/>
            <person name="Fan L."/>
            <person name="Levin J.Z."/>
            <person name="Mitchell T.K."/>
            <person name="Okubara P.A."/>
            <person name="Farman M.L."/>
            <person name="Kohn L.M."/>
            <person name="Birren B."/>
            <person name="Ma L.-J."/>
            <person name="Dean R.A."/>
        </authorList>
    </citation>
    <scope>NUCLEOTIDE SEQUENCE</scope>
    <source>
        <strain evidence="6">ATCC 64411 / 73-15</strain>
    </source>
</reference>
<dbReference type="InterPro" id="IPR008927">
    <property type="entry name" value="6-PGluconate_DH-like_C_sf"/>
</dbReference>
<comment type="similarity">
    <text evidence="1">Belongs to the HIBADH-related family. NP60 subfamily.</text>
</comment>
<evidence type="ECO:0000313" key="7">
    <source>
        <dbReference type="Proteomes" id="UP000011715"/>
    </source>
</evidence>
<evidence type="ECO:0000313" key="5">
    <source>
        <dbReference type="EMBL" id="KLU86218.1"/>
    </source>
</evidence>
<dbReference type="Gene3D" id="1.10.1040.10">
    <property type="entry name" value="N-(1-d-carboxylethyl)-l-norvaline Dehydrogenase, domain 2"/>
    <property type="match status" value="1"/>
</dbReference>
<accession>A0A0C4DYV6</accession>
<evidence type="ECO:0000313" key="6">
    <source>
        <dbReference type="EnsemblFungi" id="MAPG_05235T0"/>
    </source>
</evidence>
<reference evidence="5" key="3">
    <citation type="submission" date="2011-03" db="EMBL/GenBank/DDBJ databases">
        <title>Annotation of Magnaporthe poae ATCC 64411.</title>
        <authorList>
            <person name="Ma L.-J."/>
            <person name="Dead R."/>
            <person name="Young S.K."/>
            <person name="Zeng Q."/>
            <person name="Gargeya S."/>
            <person name="Fitzgerald M."/>
            <person name="Haas B."/>
            <person name="Abouelleil A."/>
            <person name="Alvarado L."/>
            <person name="Arachchi H.M."/>
            <person name="Berlin A."/>
            <person name="Brown A."/>
            <person name="Chapman S.B."/>
            <person name="Chen Z."/>
            <person name="Dunbar C."/>
            <person name="Freedman E."/>
            <person name="Gearin G."/>
            <person name="Gellesch M."/>
            <person name="Goldberg J."/>
            <person name="Griggs A."/>
            <person name="Gujja S."/>
            <person name="Heiman D."/>
            <person name="Howarth C."/>
            <person name="Larson L."/>
            <person name="Lui A."/>
            <person name="MacDonald P.J.P."/>
            <person name="Mehta T."/>
            <person name="Montmayeur A."/>
            <person name="Murphy C."/>
            <person name="Neiman D."/>
            <person name="Pearson M."/>
            <person name="Priest M."/>
            <person name="Roberts A."/>
            <person name="Saif S."/>
            <person name="Shea T."/>
            <person name="Shenoy N."/>
            <person name="Sisk P."/>
            <person name="Stolte C."/>
            <person name="Sykes S."/>
            <person name="Yandava C."/>
            <person name="Wortman J."/>
            <person name="Nusbaum C."/>
            <person name="Birren B."/>
        </authorList>
    </citation>
    <scope>NUCLEOTIDE SEQUENCE</scope>
    <source>
        <strain evidence="5">ATCC 64411</strain>
    </source>
</reference>
<dbReference type="AlphaFoldDB" id="A0A0C4DYV6"/>
<dbReference type="InterPro" id="IPR015815">
    <property type="entry name" value="HIBADH-related"/>
</dbReference>
<dbReference type="Pfam" id="PF03446">
    <property type="entry name" value="NAD_binding_2"/>
    <property type="match status" value="1"/>
</dbReference>
<dbReference type="PANTHER" id="PTHR43580:SF3">
    <property type="entry name" value="6-PHOSPHOGLUCONATE DEHYDROGENASE FAMILY PROTEIN (AFU_ORTHOLOGUE AFUA_2G11600)"/>
    <property type="match status" value="1"/>
</dbReference>
<sequence>MAPQLLWIGLGNMGRGMCKNIVEKGNLDKPLLLYNRSKQRAEELKATFPEGKAEVASDLAAAVAKADIVFSCVADDGAAEATLLGPSVKGVASGVAGKLFVDCSTIHPDTTERLEKALTGAGAEFVAAPVFGAPAMADAGALVAVLAGARASVDRASVYFKGVTSRAVIDMRDRPPRTALTLKLIGNTFILNMVEQLAEGHVLAEKTGLGTESLHQFIENIFPGPFTAYSTRMLTGDYYKREEPLFAVDLARKDARHAMSLASSVGARLGNVETADAHLVMVKEHAGAKGDIAGIYGAARKEAGLKFENDA</sequence>
<dbReference type="EnsemblFungi" id="MAPG_05235T0">
    <property type="protein sequence ID" value="MAPG_05235T0"/>
    <property type="gene ID" value="MAPG_05235"/>
</dbReference>
<dbReference type="SUPFAM" id="SSF51735">
    <property type="entry name" value="NAD(P)-binding Rossmann-fold domains"/>
    <property type="match status" value="1"/>
</dbReference>
<dbReference type="VEuPathDB" id="FungiDB:MAPG_05235"/>
<dbReference type="OrthoDB" id="435038at2759"/>
<dbReference type="OMA" id="IFSCIAN"/>
<keyword evidence="2" id="KW-0560">Oxidoreductase</keyword>
<reference evidence="6" key="5">
    <citation type="submission" date="2015-06" db="UniProtKB">
        <authorList>
            <consortium name="EnsemblFungi"/>
        </authorList>
    </citation>
    <scope>IDENTIFICATION</scope>
    <source>
        <strain evidence="6">ATCC 64411</strain>
    </source>
</reference>
<dbReference type="Gene3D" id="3.40.50.720">
    <property type="entry name" value="NAD(P)-binding Rossmann-like Domain"/>
    <property type="match status" value="1"/>
</dbReference>
<dbReference type="InterPro" id="IPR006115">
    <property type="entry name" value="6PGDH_NADP-bd"/>
</dbReference>
<keyword evidence="7" id="KW-1185">Reference proteome</keyword>
<reference evidence="7" key="1">
    <citation type="submission" date="2010-05" db="EMBL/GenBank/DDBJ databases">
        <title>The genome sequence of Magnaporthe poae strain ATCC 64411.</title>
        <authorList>
            <person name="Ma L.-J."/>
            <person name="Dead R."/>
            <person name="Young S."/>
            <person name="Zeng Q."/>
            <person name="Koehrsen M."/>
            <person name="Alvarado L."/>
            <person name="Berlin A."/>
            <person name="Chapman S.B."/>
            <person name="Chen Z."/>
            <person name="Freedman E."/>
            <person name="Gellesch M."/>
            <person name="Goldberg J."/>
            <person name="Griggs A."/>
            <person name="Gujja S."/>
            <person name="Heilman E.R."/>
            <person name="Heiman D."/>
            <person name="Hepburn T."/>
            <person name="Howarth C."/>
            <person name="Jen D."/>
            <person name="Larson L."/>
            <person name="Mehta T."/>
            <person name="Neiman D."/>
            <person name="Pearson M."/>
            <person name="Roberts A."/>
            <person name="Saif S."/>
            <person name="Shea T."/>
            <person name="Shenoy N."/>
            <person name="Sisk P."/>
            <person name="Stolte C."/>
            <person name="Sykes S."/>
            <person name="Walk T."/>
            <person name="White J."/>
            <person name="Yandava C."/>
            <person name="Haas B."/>
            <person name="Nusbaum C."/>
            <person name="Birren B."/>
        </authorList>
    </citation>
    <scope>NUCLEOTIDE SEQUENCE [LARGE SCALE GENOMIC DNA]</scope>
    <source>
        <strain evidence="7">ATCC 64411 / 73-15</strain>
    </source>
</reference>
<organism evidence="6 7">
    <name type="scientific">Magnaporthiopsis poae (strain ATCC 64411 / 73-15)</name>
    <name type="common">Kentucky bluegrass fungus</name>
    <name type="synonym">Magnaporthe poae</name>
    <dbReference type="NCBI Taxonomy" id="644358"/>
    <lineage>
        <taxon>Eukaryota</taxon>
        <taxon>Fungi</taxon>
        <taxon>Dikarya</taxon>
        <taxon>Ascomycota</taxon>
        <taxon>Pezizomycotina</taxon>
        <taxon>Sordariomycetes</taxon>
        <taxon>Sordariomycetidae</taxon>
        <taxon>Magnaporthales</taxon>
        <taxon>Magnaporthaceae</taxon>
        <taxon>Magnaporthiopsis</taxon>
    </lineage>
</organism>